<accession>A0A3S9MUU6</accession>
<evidence type="ECO:0000313" key="1">
    <source>
        <dbReference type="EMBL" id="AZQ42956.1"/>
    </source>
</evidence>
<dbReference type="AlphaFoldDB" id="A0A3S9MUU6"/>
<sequence>MNYRFSSRGLKDLEKTSEFYIELYGEVTAKRIIVDIFDFISSLSMNEDIHKIGVIDPQFENHQFEYRKVFFRYLKINYRVSRSTLFIMRVFDSR</sequence>
<evidence type="ECO:0000313" key="2">
    <source>
        <dbReference type="Proteomes" id="UP000279600"/>
    </source>
</evidence>
<gene>
    <name evidence="1" type="ORF">EJ995_01410</name>
</gene>
<protein>
    <submittedName>
        <fullName evidence="1">Type II toxin-antitoxin system RelE/ParE family toxin</fullName>
    </submittedName>
</protein>
<dbReference type="EMBL" id="CP034549">
    <property type="protein sequence ID" value="AZQ42956.1"/>
    <property type="molecule type" value="Genomic_DNA"/>
</dbReference>
<organism evidence="1 2">
    <name type="scientific">Nonlabens ponticola</name>
    <dbReference type="NCBI Taxonomy" id="2496866"/>
    <lineage>
        <taxon>Bacteria</taxon>
        <taxon>Pseudomonadati</taxon>
        <taxon>Bacteroidota</taxon>
        <taxon>Flavobacteriia</taxon>
        <taxon>Flavobacteriales</taxon>
        <taxon>Flavobacteriaceae</taxon>
        <taxon>Nonlabens</taxon>
    </lineage>
</organism>
<proteinExistence type="predicted"/>
<dbReference type="RefSeq" id="WP_126444896.1">
    <property type="nucleotide sequence ID" value="NZ_CP034549.1"/>
</dbReference>
<keyword evidence="2" id="KW-1185">Reference proteome</keyword>
<dbReference type="InterPro" id="IPR035093">
    <property type="entry name" value="RelE/ParE_toxin_dom_sf"/>
</dbReference>
<dbReference type="Proteomes" id="UP000279600">
    <property type="component" value="Chromosome"/>
</dbReference>
<dbReference type="Gene3D" id="3.30.2310.20">
    <property type="entry name" value="RelE-like"/>
    <property type="match status" value="1"/>
</dbReference>
<reference evidence="1 2" key="1">
    <citation type="submission" date="2018-12" db="EMBL/GenBank/DDBJ databases">
        <title>Complete genome of Nonlabens sp. MJ115.</title>
        <authorList>
            <person name="Choi H.S."/>
            <person name="Jung J."/>
        </authorList>
    </citation>
    <scope>NUCLEOTIDE SEQUENCE [LARGE SCALE GENOMIC DNA]</scope>
    <source>
        <strain evidence="1 2">MJ115</strain>
    </source>
</reference>
<dbReference type="OrthoDB" id="981785at2"/>
<dbReference type="KEGG" id="noj:EJ995_01410"/>
<name>A0A3S9MUU6_9FLAO</name>